<keyword evidence="1" id="KW-1133">Transmembrane helix</keyword>
<dbReference type="InterPro" id="IPR036116">
    <property type="entry name" value="FN3_sf"/>
</dbReference>
<dbReference type="InterPro" id="IPR003961">
    <property type="entry name" value="FN3_dom"/>
</dbReference>
<dbReference type="InterPro" id="IPR033427">
    <property type="entry name" value="DUF5123"/>
</dbReference>
<dbReference type="Proteomes" id="UP000282423">
    <property type="component" value="Unassembled WGS sequence"/>
</dbReference>
<keyword evidence="1" id="KW-0472">Membrane</keyword>
<dbReference type="PROSITE" id="PS51257">
    <property type="entry name" value="PROKAR_LIPOPROTEIN"/>
    <property type="match status" value="1"/>
</dbReference>
<evidence type="ECO:0000259" key="2">
    <source>
        <dbReference type="Pfam" id="PF16318"/>
    </source>
</evidence>
<reference evidence="4 5" key="1">
    <citation type="submission" date="2018-10" db="EMBL/GenBank/DDBJ databases">
        <title>Sphingobacterium sp. M05W1-28.</title>
        <authorList>
            <person name="Cai H."/>
        </authorList>
    </citation>
    <scope>NUCLEOTIDE SEQUENCE [LARGE SCALE GENOMIC DNA]</scope>
    <source>
        <strain evidence="4 5">M05W1-28</strain>
    </source>
</reference>
<dbReference type="Gene3D" id="2.160.20.10">
    <property type="entry name" value="Single-stranded right-handed beta-helix, Pectin lyase-like"/>
    <property type="match status" value="1"/>
</dbReference>
<dbReference type="Pfam" id="PF17161">
    <property type="entry name" value="DUF5123"/>
    <property type="match status" value="1"/>
</dbReference>
<keyword evidence="1" id="KW-0812">Transmembrane</keyword>
<dbReference type="InterPro" id="IPR011050">
    <property type="entry name" value="Pectin_lyase_fold/virulence"/>
</dbReference>
<evidence type="ECO:0000256" key="1">
    <source>
        <dbReference type="SAM" id="Phobius"/>
    </source>
</evidence>
<keyword evidence="5" id="KW-1185">Reference proteome</keyword>
<organism evidence="4 5">
    <name type="scientific">Sphingobacterium puteale</name>
    <dbReference type="NCBI Taxonomy" id="2420510"/>
    <lineage>
        <taxon>Bacteria</taxon>
        <taxon>Pseudomonadati</taxon>
        <taxon>Bacteroidota</taxon>
        <taxon>Sphingobacteriia</taxon>
        <taxon>Sphingobacteriales</taxon>
        <taxon>Sphingobacteriaceae</taxon>
        <taxon>Sphingobacterium</taxon>
    </lineage>
</organism>
<dbReference type="InterPro" id="IPR032530">
    <property type="entry name" value="DUF4957"/>
</dbReference>
<accession>A0A420W3Y7</accession>
<evidence type="ECO:0000313" key="5">
    <source>
        <dbReference type="Proteomes" id="UP000282423"/>
    </source>
</evidence>
<dbReference type="InterPro" id="IPR012334">
    <property type="entry name" value="Pectin_lyas_fold"/>
</dbReference>
<gene>
    <name evidence="4" type="ORF">D7322_00815</name>
</gene>
<dbReference type="Pfam" id="PF16318">
    <property type="entry name" value="DUF4957"/>
    <property type="match status" value="1"/>
</dbReference>
<feature type="transmembrane region" description="Helical" evidence="1">
    <location>
        <begin position="12"/>
        <end position="31"/>
    </location>
</feature>
<proteinExistence type="predicted"/>
<evidence type="ECO:0000259" key="3">
    <source>
        <dbReference type="Pfam" id="PF17161"/>
    </source>
</evidence>
<evidence type="ECO:0000313" key="4">
    <source>
        <dbReference type="EMBL" id="RKO73250.1"/>
    </source>
</evidence>
<sequence length="552" mass="59931">MENKNVFKMKRISYLIHSIMLLGTVILLLSGCKKEWTAELDGDAPRLFRPSMKGALVATGNYIDVAWQESEGAGGYKVEVSVDTFKTVAKSIDVVDTTAGTVDDLLWEQLYQVRVTTLHPTDAAKNSRPADFGEIKTPRFPTIVINPVSSDAGVNRILFKWKNEGDAVTTVKVFQATAESTPETLVQTIVLTPQNISDAWVLIENLKAATAYRVALYSGEKFRGENSYTTKDPLSGEIIDLSKENPASVDLGDVISNASAGATILLKKGATYEISTAVNFSKSVTVMSEDNPLIKIKAQLSISGVSNFGITANSTIAKLSFVDLEIFSNDAAGKYIFNPNTMATIDLFSFENCIIHDVRGVTRYRGGITVGQQTFSNCILFNIGGYGVLTVDDNKSAVNNITFENSTVYNTELFLASKNNASGVYRVLNSTFYRVPLAGKNVIDFGGTTNTITGGLEIKGVIFGDPKTTEPNATNKTLGSIRINPSTQITAGGNYRTADFTWKEASDLIPLSTLDYSKKSTDLFTDPEAGNFKIKDNGFAGKDNAGDPRWRP</sequence>
<name>A0A420W3Y7_9SPHI</name>
<comment type="caution">
    <text evidence="4">The sequence shown here is derived from an EMBL/GenBank/DDBJ whole genome shotgun (WGS) entry which is preliminary data.</text>
</comment>
<protein>
    <submittedName>
        <fullName evidence="4">DUF4957 domain-containing protein</fullName>
    </submittedName>
</protein>
<feature type="domain" description="DUF4957" evidence="2">
    <location>
        <begin position="270"/>
        <end position="411"/>
    </location>
</feature>
<dbReference type="SUPFAM" id="SSF49265">
    <property type="entry name" value="Fibronectin type III"/>
    <property type="match status" value="1"/>
</dbReference>
<dbReference type="OrthoDB" id="691503at2"/>
<dbReference type="SUPFAM" id="SSF51126">
    <property type="entry name" value="Pectin lyase-like"/>
    <property type="match status" value="1"/>
</dbReference>
<dbReference type="AlphaFoldDB" id="A0A420W3Y7"/>
<feature type="domain" description="DUF5123" evidence="3">
    <location>
        <begin position="428"/>
        <end position="550"/>
    </location>
</feature>
<dbReference type="CDD" id="cd00063">
    <property type="entry name" value="FN3"/>
    <property type="match status" value="1"/>
</dbReference>
<dbReference type="EMBL" id="RBWS01000001">
    <property type="protein sequence ID" value="RKO73250.1"/>
    <property type="molecule type" value="Genomic_DNA"/>
</dbReference>